<dbReference type="AlphaFoldDB" id="A0A0V8GDG1"/>
<dbReference type="Proteomes" id="UP000053797">
    <property type="component" value="Unassembled WGS sequence"/>
</dbReference>
<dbReference type="EMBL" id="LNQL01000004">
    <property type="protein sequence ID" value="KSU48291.1"/>
    <property type="molecule type" value="Genomic_DNA"/>
</dbReference>
<protein>
    <submittedName>
        <fullName evidence="1">Uncharacterized protein</fullName>
    </submittedName>
</protein>
<gene>
    <name evidence="1" type="ORF">AS033_11750</name>
</gene>
<reference evidence="1 2" key="1">
    <citation type="journal article" date="2015" name="Int. J. Syst. Evol. Microbiol.">
        <title>Exiguobacterium enclense sp. nov., isolated from sediment.</title>
        <authorList>
            <person name="Dastager S.G."/>
            <person name="Mawlankar R."/>
            <person name="Sonalkar V.V."/>
            <person name="Thorat M.N."/>
            <person name="Mual P."/>
            <person name="Verma A."/>
            <person name="Krishnamurthi S."/>
            <person name="Tang S.K."/>
            <person name="Li W.J."/>
        </authorList>
    </citation>
    <scope>NUCLEOTIDE SEQUENCE [LARGE SCALE GENOMIC DNA]</scope>
    <source>
        <strain evidence="1 2">NIO-1109</strain>
    </source>
</reference>
<proteinExistence type="predicted"/>
<dbReference type="RefSeq" id="WP_058265612.1">
    <property type="nucleotide sequence ID" value="NZ_FMYN01000004.1"/>
</dbReference>
<comment type="caution">
    <text evidence="1">The sequence shown here is derived from an EMBL/GenBank/DDBJ whole genome shotgun (WGS) entry which is preliminary data.</text>
</comment>
<evidence type="ECO:0000313" key="2">
    <source>
        <dbReference type="Proteomes" id="UP000053797"/>
    </source>
</evidence>
<sequence>MRITKKFINVTLTGTFLLSVFTGGIAVSADNKNYDNATVEQHSKKTFTQESNQLSEINRLLKQLTIKEKKDFSYLSKTLRLTNEQKLQLLNEKEVLKPSSNFQTQGKIGLSLKALKAAYKSLPKAVQEKFGTQTKFLSVVAAFEHFTGDIEAQIIKDLRAQGFSKTQATIVAKTLTFLAF</sequence>
<name>A0A0V8GDG1_9BACL</name>
<dbReference type="OrthoDB" id="9966082at2"/>
<accession>A0A0V8GDG1</accession>
<organism evidence="1 2">
    <name type="scientific">Exiguobacterium indicum</name>
    <dbReference type="NCBI Taxonomy" id="296995"/>
    <lineage>
        <taxon>Bacteria</taxon>
        <taxon>Bacillati</taxon>
        <taxon>Bacillota</taxon>
        <taxon>Bacilli</taxon>
        <taxon>Bacillales</taxon>
        <taxon>Bacillales Family XII. Incertae Sedis</taxon>
        <taxon>Exiguobacterium</taxon>
    </lineage>
</organism>
<evidence type="ECO:0000313" key="1">
    <source>
        <dbReference type="EMBL" id="KSU48291.1"/>
    </source>
</evidence>